<gene>
    <name evidence="7" type="ORF">C361_02457</name>
</gene>
<dbReference type="AlphaFoldDB" id="A0A854QEF1"/>
<evidence type="ECO:0000256" key="1">
    <source>
        <dbReference type="ARBA" id="ARBA00004141"/>
    </source>
</evidence>
<evidence type="ECO:0008006" key="9">
    <source>
        <dbReference type="Google" id="ProtNLM"/>
    </source>
</evidence>
<evidence type="ECO:0000313" key="8">
    <source>
        <dbReference type="Proteomes" id="UP000199727"/>
    </source>
</evidence>
<comment type="similarity">
    <text evidence="2 6">Belongs to the peroxisomal membrane protein PXMP2/4 family.</text>
</comment>
<evidence type="ECO:0000256" key="4">
    <source>
        <dbReference type="ARBA" id="ARBA00022989"/>
    </source>
</evidence>
<reference evidence="7 8" key="1">
    <citation type="submission" date="2017-06" db="EMBL/GenBank/DDBJ databases">
        <title>Global population genomics of the pathogenic fungus Cryptococcus neoformans var. grubii.</title>
        <authorList>
            <person name="Cuomo C."/>
            <person name="Litvintseva A."/>
            <person name="Chen Y."/>
            <person name="Young S."/>
            <person name="Zeng Q."/>
            <person name="Chapman S."/>
            <person name="Gujja S."/>
            <person name="Saif S."/>
            <person name="Birren B."/>
        </authorList>
    </citation>
    <scope>NUCLEOTIDE SEQUENCE [LARGE SCALE GENOMIC DNA]</scope>
    <source>
        <strain evidence="7 8">Tu259-1</strain>
    </source>
</reference>
<dbReference type="InterPro" id="IPR007248">
    <property type="entry name" value="Mpv17_PMP22"/>
</dbReference>
<protein>
    <recommendedName>
        <fullName evidence="9">Protein SYM1</fullName>
    </recommendedName>
</protein>
<evidence type="ECO:0000256" key="3">
    <source>
        <dbReference type="ARBA" id="ARBA00022692"/>
    </source>
</evidence>
<sequence length="229" mass="24818">MRFLHSVARLYNTNFDRRPVATLVVTNGVLNTIADVLAQYSTIIMHNPTPQSPTPAYDPVRTLRFAIFGMGMGPIIGRWMRFLERAIPIPAKASLGTAGKGAGGILTGPAGASAGVGKGSGEGIQLVKRVVADQAIMAPIGLVLFVGSMGIMEGHSTEEIKEKFQDIYVSAILANWKIWPAIQGINFKLMPIQYRVPFQSTCGIAWTLYLSLLNAKGNKDLETHQTHQV</sequence>
<proteinExistence type="inferred from homology"/>
<dbReference type="PANTHER" id="PTHR11266">
    <property type="entry name" value="PEROXISOMAL MEMBRANE PROTEIN 2, PXMP2 MPV17"/>
    <property type="match status" value="1"/>
</dbReference>
<evidence type="ECO:0000313" key="7">
    <source>
        <dbReference type="EMBL" id="OXG23915.1"/>
    </source>
</evidence>
<organism evidence="7 8">
    <name type="scientific">Cryptococcus neoformans Tu259-1</name>
    <dbReference type="NCBI Taxonomy" id="1230072"/>
    <lineage>
        <taxon>Eukaryota</taxon>
        <taxon>Fungi</taxon>
        <taxon>Dikarya</taxon>
        <taxon>Basidiomycota</taxon>
        <taxon>Agaricomycotina</taxon>
        <taxon>Tremellomycetes</taxon>
        <taxon>Tremellales</taxon>
        <taxon>Cryptococcaceae</taxon>
        <taxon>Cryptococcus</taxon>
        <taxon>Cryptococcus neoformans species complex</taxon>
    </lineage>
</organism>
<evidence type="ECO:0000256" key="6">
    <source>
        <dbReference type="RuleBase" id="RU363053"/>
    </source>
</evidence>
<keyword evidence="4" id="KW-1133">Transmembrane helix</keyword>
<dbReference type="PANTHER" id="PTHR11266:SF50">
    <property type="entry name" value="VACUOLAR MEMBRANE PROTEIN YOR292C"/>
    <property type="match status" value="1"/>
</dbReference>
<dbReference type="GO" id="GO:0016020">
    <property type="term" value="C:membrane"/>
    <property type="evidence" value="ECO:0007669"/>
    <property type="project" value="UniProtKB-SubCell"/>
</dbReference>
<keyword evidence="3" id="KW-0812">Transmembrane</keyword>
<comment type="caution">
    <text evidence="7">The sequence shown here is derived from an EMBL/GenBank/DDBJ whole genome shotgun (WGS) entry which is preliminary data.</text>
</comment>
<comment type="subcellular location">
    <subcellularLocation>
        <location evidence="1">Membrane</location>
        <topology evidence="1">Multi-pass membrane protein</topology>
    </subcellularLocation>
</comment>
<evidence type="ECO:0000256" key="2">
    <source>
        <dbReference type="ARBA" id="ARBA00006824"/>
    </source>
</evidence>
<dbReference type="GO" id="GO:0005739">
    <property type="term" value="C:mitochondrion"/>
    <property type="evidence" value="ECO:0007669"/>
    <property type="project" value="TreeGrafter"/>
</dbReference>
<dbReference type="Proteomes" id="UP000199727">
    <property type="component" value="Unassembled WGS sequence"/>
</dbReference>
<name>A0A854QEF1_CRYNE</name>
<keyword evidence="5" id="KW-0472">Membrane</keyword>
<dbReference type="EMBL" id="AMKT01000034">
    <property type="protein sequence ID" value="OXG23915.1"/>
    <property type="molecule type" value="Genomic_DNA"/>
</dbReference>
<accession>A0A854QEF1</accession>
<dbReference type="OrthoDB" id="10267969at2759"/>
<evidence type="ECO:0000256" key="5">
    <source>
        <dbReference type="ARBA" id="ARBA00023136"/>
    </source>
</evidence>
<dbReference type="Pfam" id="PF04117">
    <property type="entry name" value="Mpv17_PMP22"/>
    <property type="match status" value="1"/>
</dbReference>